<dbReference type="PROSITE" id="PS00893">
    <property type="entry name" value="NUDIX_BOX"/>
    <property type="match status" value="1"/>
</dbReference>
<dbReference type="PANTHER" id="PTHR21340:SF0">
    <property type="entry name" value="BIS(5'-NUCLEOSYL)-TETRAPHOSPHATASE [ASYMMETRICAL]"/>
    <property type="match status" value="1"/>
</dbReference>
<evidence type="ECO:0000256" key="4">
    <source>
        <dbReference type="ARBA" id="ARBA00022801"/>
    </source>
</evidence>
<sequence length="148" mass="17540">MAARRASGFLIYRFFSNEIQYLLLRASYAGYHWTPPKGHAHSGESDFETALRETREETGYIEKDLIIYKDISRTLNYRVKKKPKVVTYFLAQLKDPFLMPILSEEHTEFKYLTKRETILLSGYKNFGEMIEYFDKEIRKIHSNAQINL</sequence>
<dbReference type="InterPro" id="IPR015797">
    <property type="entry name" value="NUDIX_hydrolase-like_dom_sf"/>
</dbReference>
<comment type="similarity">
    <text evidence="1">Belongs to the Nudix hydrolase family.</text>
</comment>
<evidence type="ECO:0000256" key="2">
    <source>
        <dbReference type="ARBA" id="ARBA00018911"/>
    </source>
</evidence>
<dbReference type="CDD" id="cd03428">
    <property type="entry name" value="NUDIX_Ap4A_Nudt2"/>
    <property type="match status" value="1"/>
</dbReference>
<dbReference type="EMBL" id="JADBJN010000001">
    <property type="protein sequence ID" value="KAG5679943.1"/>
    <property type="molecule type" value="Genomic_DNA"/>
</dbReference>
<keyword evidence="3" id="KW-0547">Nucleotide-binding</keyword>
<dbReference type="AlphaFoldDB" id="A0A9J6CDA2"/>
<dbReference type="Proteomes" id="UP001107558">
    <property type="component" value="Chromosome 1"/>
</dbReference>
<dbReference type="Gene3D" id="3.90.79.10">
    <property type="entry name" value="Nucleoside Triphosphate Pyrophosphohydrolase"/>
    <property type="match status" value="1"/>
</dbReference>
<feature type="domain" description="Nudix hydrolase" evidence="6">
    <location>
        <begin position="2"/>
        <end position="137"/>
    </location>
</feature>
<name>A0A9J6CDA2_POLVA</name>
<dbReference type="PANTHER" id="PTHR21340">
    <property type="entry name" value="DIADENOSINE 5,5-P1,P4-TETRAPHOSPHATE PYROPHOSPHOHYDROLASE MUTT"/>
    <property type="match status" value="1"/>
</dbReference>
<dbReference type="GO" id="GO:0004081">
    <property type="term" value="F:bis(5'-nucleosyl)-tetraphosphatase (asymmetrical) activity"/>
    <property type="evidence" value="ECO:0007669"/>
    <property type="project" value="TreeGrafter"/>
</dbReference>
<gene>
    <name evidence="7" type="ORF">PVAND_009478</name>
</gene>
<comment type="caution">
    <text evidence="7">The sequence shown here is derived from an EMBL/GenBank/DDBJ whole genome shotgun (WGS) entry which is preliminary data.</text>
</comment>
<evidence type="ECO:0000259" key="6">
    <source>
        <dbReference type="PROSITE" id="PS51462"/>
    </source>
</evidence>
<keyword evidence="8" id="KW-1185">Reference proteome</keyword>
<dbReference type="InterPro" id="IPR000086">
    <property type="entry name" value="NUDIX_hydrolase_dom"/>
</dbReference>
<reference evidence="7" key="1">
    <citation type="submission" date="2021-03" db="EMBL/GenBank/DDBJ databases">
        <title>Chromosome level genome of the anhydrobiotic midge Polypedilum vanderplanki.</title>
        <authorList>
            <person name="Yoshida Y."/>
            <person name="Kikawada T."/>
            <person name="Gusev O."/>
        </authorList>
    </citation>
    <scope>NUCLEOTIDE SEQUENCE</scope>
    <source>
        <strain evidence="7">NIAS01</strain>
        <tissue evidence="7">Whole body or cell culture</tissue>
    </source>
</reference>
<organism evidence="7 8">
    <name type="scientific">Polypedilum vanderplanki</name>
    <name type="common">Sleeping chironomid midge</name>
    <dbReference type="NCBI Taxonomy" id="319348"/>
    <lineage>
        <taxon>Eukaryota</taxon>
        <taxon>Metazoa</taxon>
        <taxon>Ecdysozoa</taxon>
        <taxon>Arthropoda</taxon>
        <taxon>Hexapoda</taxon>
        <taxon>Insecta</taxon>
        <taxon>Pterygota</taxon>
        <taxon>Neoptera</taxon>
        <taxon>Endopterygota</taxon>
        <taxon>Diptera</taxon>
        <taxon>Nematocera</taxon>
        <taxon>Chironomoidea</taxon>
        <taxon>Chironomidae</taxon>
        <taxon>Chironominae</taxon>
        <taxon>Polypedilum</taxon>
        <taxon>Polypedilum</taxon>
    </lineage>
</organism>
<dbReference type="OrthoDB" id="276276at2759"/>
<evidence type="ECO:0000313" key="7">
    <source>
        <dbReference type="EMBL" id="KAG5679943.1"/>
    </source>
</evidence>
<evidence type="ECO:0000256" key="5">
    <source>
        <dbReference type="ARBA" id="ARBA00032644"/>
    </source>
</evidence>
<dbReference type="PRINTS" id="PR01405">
    <property type="entry name" value="TETRPHPHTASE"/>
</dbReference>
<dbReference type="InterPro" id="IPR051325">
    <property type="entry name" value="Nudix_hydrolase_domain"/>
</dbReference>
<evidence type="ECO:0000313" key="8">
    <source>
        <dbReference type="Proteomes" id="UP001107558"/>
    </source>
</evidence>
<keyword evidence="4" id="KW-0378">Hydrolase</keyword>
<dbReference type="GO" id="GO:0000166">
    <property type="term" value="F:nucleotide binding"/>
    <property type="evidence" value="ECO:0007669"/>
    <property type="project" value="UniProtKB-KW"/>
</dbReference>
<dbReference type="PROSITE" id="PS51462">
    <property type="entry name" value="NUDIX"/>
    <property type="match status" value="1"/>
</dbReference>
<accession>A0A9J6CDA2</accession>
<proteinExistence type="inferred from homology"/>
<dbReference type="Pfam" id="PF00293">
    <property type="entry name" value="NUDIX"/>
    <property type="match status" value="1"/>
</dbReference>
<dbReference type="InterPro" id="IPR003565">
    <property type="entry name" value="Tetra_PHTase"/>
</dbReference>
<dbReference type="SUPFAM" id="SSF55811">
    <property type="entry name" value="Nudix"/>
    <property type="match status" value="1"/>
</dbReference>
<evidence type="ECO:0000256" key="1">
    <source>
        <dbReference type="ARBA" id="ARBA00005582"/>
    </source>
</evidence>
<dbReference type="GO" id="GO:0006754">
    <property type="term" value="P:ATP biosynthetic process"/>
    <property type="evidence" value="ECO:0007669"/>
    <property type="project" value="TreeGrafter"/>
</dbReference>
<protein>
    <recommendedName>
        <fullName evidence="2">Bis(5'-nucleosyl)-tetraphosphatase [asymmetrical]</fullName>
    </recommendedName>
    <alternativeName>
        <fullName evidence="5">Diadenosine 5',5'''-P1,P4-tetraphosphate asymmetrical hydrolase</fullName>
    </alternativeName>
</protein>
<evidence type="ECO:0000256" key="3">
    <source>
        <dbReference type="ARBA" id="ARBA00022741"/>
    </source>
</evidence>
<dbReference type="InterPro" id="IPR020084">
    <property type="entry name" value="NUDIX_hydrolase_CS"/>
</dbReference>
<dbReference type="GO" id="GO:0006167">
    <property type="term" value="P:AMP biosynthetic process"/>
    <property type="evidence" value="ECO:0007669"/>
    <property type="project" value="TreeGrafter"/>
</dbReference>